<dbReference type="STRING" id="1603606.DSOUD_1411"/>
<evidence type="ECO:0000313" key="3">
    <source>
        <dbReference type="Proteomes" id="UP000057158"/>
    </source>
</evidence>
<name>A0A0M4CZZ7_9BACT</name>
<dbReference type="EMBL" id="CP010802">
    <property type="protein sequence ID" value="ALC16190.1"/>
    <property type="molecule type" value="Genomic_DNA"/>
</dbReference>
<dbReference type="Proteomes" id="UP000057158">
    <property type="component" value="Chromosome"/>
</dbReference>
<dbReference type="Pfam" id="PF08808">
    <property type="entry name" value="RES"/>
    <property type="match status" value="1"/>
</dbReference>
<evidence type="ECO:0000259" key="1">
    <source>
        <dbReference type="SMART" id="SM00953"/>
    </source>
</evidence>
<sequence>MQLYRLISTRFARDLSGEGARRYGGRWNPKGTAVLYTTTSVSLSILESLVHQPTTETFLSLALTTIEIPHDSEIQRLEPEDLPPGWQSYPPPGRLRDLGFAWVTKGETLGFEVPSALLPANVSEKNVLLNPAHPDFQRVRIVEVQLLTLDARLRRPA</sequence>
<organism evidence="2 3">
    <name type="scientific">Desulfuromonas soudanensis</name>
    <dbReference type="NCBI Taxonomy" id="1603606"/>
    <lineage>
        <taxon>Bacteria</taxon>
        <taxon>Pseudomonadati</taxon>
        <taxon>Thermodesulfobacteriota</taxon>
        <taxon>Desulfuromonadia</taxon>
        <taxon>Desulfuromonadales</taxon>
        <taxon>Desulfuromonadaceae</taxon>
        <taxon>Desulfuromonas</taxon>
    </lineage>
</organism>
<keyword evidence="3" id="KW-1185">Reference proteome</keyword>
<reference evidence="2 3" key="1">
    <citation type="submission" date="2015-07" db="EMBL/GenBank/DDBJ databases">
        <title>Isolation and Genomic Characterization of a Novel Halophilic Metal-Reducing Deltaproteobacterium from the Deep Subsurface.</title>
        <authorList>
            <person name="Badalamenti J.P."/>
            <person name="Summers Z.M."/>
            <person name="Gralnick J.A."/>
            <person name="Bond D.R."/>
        </authorList>
    </citation>
    <scope>NUCLEOTIDE SEQUENCE [LARGE SCALE GENOMIC DNA]</scope>
    <source>
        <strain evidence="2 3">WTL</strain>
    </source>
</reference>
<gene>
    <name evidence="2" type="ORF">DSOUD_1411</name>
</gene>
<dbReference type="RefSeq" id="WP_053550327.1">
    <property type="nucleotide sequence ID" value="NZ_CP010802.1"/>
</dbReference>
<feature type="domain" description="RES" evidence="1">
    <location>
        <begin position="14"/>
        <end position="143"/>
    </location>
</feature>
<accession>A0A0M4CZZ7</accession>
<dbReference type="SMART" id="SM00953">
    <property type="entry name" value="RES"/>
    <property type="match status" value="1"/>
</dbReference>
<evidence type="ECO:0000313" key="2">
    <source>
        <dbReference type="EMBL" id="ALC16190.1"/>
    </source>
</evidence>
<dbReference type="PATRIC" id="fig|1603606.3.peg.1539"/>
<dbReference type="KEGG" id="des:DSOUD_1411"/>
<dbReference type="OrthoDB" id="9789501at2"/>
<dbReference type="AlphaFoldDB" id="A0A0M4CZZ7"/>
<dbReference type="InterPro" id="IPR014914">
    <property type="entry name" value="RES_dom"/>
</dbReference>
<proteinExistence type="predicted"/>
<protein>
    <recommendedName>
        <fullName evidence="1">RES domain-containing protein</fullName>
    </recommendedName>
</protein>